<dbReference type="InterPro" id="IPR027421">
    <property type="entry name" value="DNA_pol_lamdba_lyase_dom_sf"/>
</dbReference>
<dbReference type="InterPro" id="IPR036388">
    <property type="entry name" value="WH-like_DNA-bd_sf"/>
</dbReference>
<dbReference type="FunFam" id="3.40.50.10130:FF:000003">
    <property type="entry name" value="Crossover junction endonuclease MUS81"/>
    <property type="match status" value="1"/>
</dbReference>
<keyword evidence="11 14" id="KW-0234">DNA repair</keyword>
<dbReference type="GO" id="GO:0000712">
    <property type="term" value="P:resolution of meiotic recombination intermediates"/>
    <property type="evidence" value="ECO:0007669"/>
    <property type="project" value="TreeGrafter"/>
</dbReference>
<keyword evidence="7 14" id="KW-0227">DNA damage</keyword>
<evidence type="ECO:0000256" key="15">
    <source>
        <dbReference type="SAM" id="MobiDB-lite"/>
    </source>
</evidence>
<dbReference type="SMART" id="SM00891">
    <property type="entry name" value="ERCC4"/>
    <property type="match status" value="1"/>
</dbReference>
<dbReference type="EMBL" id="SDIL01000012">
    <property type="protein sequence ID" value="RXK41085.1"/>
    <property type="molecule type" value="Genomic_DNA"/>
</dbReference>
<comment type="function">
    <text evidence="14">Interacts with EME1 to form a DNA structure-specific endonuclease with substrate preference for branched DNA structures with a 5'-end at the branch nick. Typical substrates include 3'-flap structures, D-loops, replication forks and nicked Holliday junctions. May be required in mitosis for the processing of stalled or collapsed replication fork intermediates. May be required in meiosis for the repair of meiosis-specific double strand breaks subsequent to single-end invasion (SEI).</text>
</comment>
<comment type="subunit">
    <text evidence="14">Interacts with EME1.</text>
</comment>
<evidence type="ECO:0000256" key="9">
    <source>
        <dbReference type="ARBA" id="ARBA00022842"/>
    </source>
</evidence>
<evidence type="ECO:0000256" key="8">
    <source>
        <dbReference type="ARBA" id="ARBA00022801"/>
    </source>
</evidence>
<evidence type="ECO:0000256" key="13">
    <source>
        <dbReference type="ARBA" id="ARBA00023254"/>
    </source>
</evidence>
<dbReference type="CDD" id="cd21036">
    <property type="entry name" value="WH_MUS81"/>
    <property type="match status" value="1"/>
</dbReference>
<reference evidence="17 18" key="1">
    <citation type="submission" date="2016-06" db="EMBL/GenBank/DDBJ databases">
        <title>Evolution of pathogenesis and genome organization in the Tremellales.</title>
        <authorList>
            <person name="Cuomo C."/>
            <person name="Litvintseva A."/>
            <person name="Heitman J."/>
            <person name="Chen Y."/>
            <person name="Sun S."/>
            <person name="Springer D."/>
            <person name="Dromer F."/>
            <person name="Young S."/>
            <person name="Zeng Q."/>
            <person name="Chapman S."/>
            <person name="Gujja S."/>
            <person name="Saif S."/>
            <person name="Birren B."/>
        </authorList>
    </citation>
    <scope>NUCLEOTIDE SEQUENCE [LARGE SCALE GENOMIC DNA]</scope>
    <source>
        <strain evidence="17 18">ATCC 28783</strain>
    </source>
</reference>
<dbReference type="PANTHER" id="PTHR13451:SF0">
    <property type="entry name" value="CROSSOVER JUNCTION ENDONUCLEASE MUS81"/>
    <property type="match status" value="1"/>
</dbReference>
<evidence type="ECO:0000256" key="11">
    <source>
        <dbReference type="ARBA" id="ARBA00023204"/>
    </source>
</evidence>
<dbReference type="EC" id="3.1.22.-" evidence="14"/>
<dbReference type="GO" id="GO:0031573">
    <property type="term" value="P:mitotic intra-S DNA damage checkpoint signaling"/>
    <property type="evidence" value="ECO:0007669"/>
    <property type="project" value="TreeGrafter"/>
</dbReference>
<gene>
    <name evidence="17" type="ORF">M231_01716</name>
</gene>
<dbReference type="GO" id="GO:0005634">
    <property type="term" value="C:nucleus"/>
    <property type="evidence" value="ECO:0007669"/>
    <property type="project" value="UniProtKB-SubCell"/>
</dbReference>
<dbReference type="Gene3D" id="1.10.10.10">
    <property type="entry name" value="Winged helix-like DNA-binding domain superfamily/Winged helix DNA-binding domain"/>
    <property type="match status" value="1"/>
</dbReference>
<dbReference type="InterPro" id="IPR042530">
    <property type="entry name" value="EME1/EME2_C"/>
</dbReference>
<evidence type="ECO:0000259" key="16">
    <source>
        <dbReference type="SMART" id="SM00891"/>
    </source>
</evidence>
<dbReference type="FunCoup" id="A0A4Q1BSR2">
    <property type="interactions" value="113"/>
</dbReference>
<accession>A0A4Q1BSR2</accession>
<keyword evidence="18" id="KW-1185">Reference proteome</keyword>
<evidence type="ECO:0000313" key="18">
    <source>
        <dbReference type="Proteomes" id="UP000289152"/>
    </source>
</evidence>
<dbReference type="PANTHER" id="PTHR13451">
    <property type="entry name" value="CLASS II CROSSOVER JUNCTION ENDONUCLEASE MUS81"/>
    <property type="match status" value="1"/>
</dbReference>
<dbReference type="GO" id="GO:0000727">
    <property type="term" value="P:double-strand break repair via break-induced replication"/>
    <property type="evidence" value="ECO:0007669"/>
    <property type="project" value="UniProtKB-UniRule"/>
</dbReference>
<dbReference type="GO" id="GO:0003677">
    <property type="term" value="F:DNA binding"/>
    <property type="evidence" value="ECO:0007669"/>
    <property type="project" value="UniProtKB-UniRule"/>
</dbReference>
<keyword evidence="10 14" id="KW-0233">DNA recombination</keyword>
<sequence length="801" mass="89547">MRDEARSKNLKSGETFAKGCKSLASCPITYPRPRDLVCLRGIGPKIVSVLEKRWKVHCEENGLALPGTPQRKHRAPTPPSDISIEESIPPPSQDPQPSKKARKPVKPKVYVPQPGSGGYGILLALILAIDDPRRSTQVFLTKGEVMNAAQEYCDSSYERSDKGTHFTAWSSMKTLVNKGYVYVTGNPHKYCLTEEGYEVALAVRNLRPEFSHMEKHPFLHSPARVGSLSKAPTSHKPPDSASASGPSIVHKEKIVPRKSSEKFEFWYIDAFESRVHDMSEALLRLDPDEFVNIRKIEFRFHQRDHPFTAQLRIVDTTARVRHGTEATLYGYIIEDTAPPRCSTFSLLGDAPGAKDISPPRLGDITVTFNDDFAGISDDEDFLPIMDNSTVIDRTTSLVTTPPKSSSLLATGVAVHRNTISVQSQTTSSLNSTQSTQVYRPAPRLSSHMPAPTAIPDSSEKPTNPVPAFTPADAITFPAGSYDIVLILDTREVESKTRRDEFAEALIKKGINVEQRALRLGDMLWIARRRDGWGGEADECVLDYVVERKRLDDLCSSIKDGRYTEQCFRLGNSAISQVFYIVEDYNVAERMAYDGPAILTAKSQLQVHAGFFLKETHRLSETIDFLVTMTNLLTSMLSQQDLKILPTKYISRSSYTTFQDYLRKTYPRQKYLTSFEAYQSLNDKSASRTLREQWGRMLLCIKGISAERVSAVLDEYDTPVALWRAMKQAREVGDEIRYTGVDDGVGKGAQEVVVDDVINGKGKKRKREVEGFFAERIKGEGRRKIGEALSVVMWNGLMGNEG</sequence>
<evidence type="ECO:0000256" key="7">
    <source>
        <dbReference type="ARBA" id="ARBA00022763"/>
    </source>
</evidence>
<dbReference type="Pfam" id="PF21136">
    <property type="entry name" value="WHD_MUS81"/>
    <property type="match status" value="1"/>
</dbReference>
<dbReference type="GO" id="GO:0046872">
    <property type="term" value="F:metal ion binding"/>
    <property type="evidence" value="ECO:0007669"/>
    <property type="project" value="UniProtKB-UniRule"/>
</dbReference>
<feature type="domain" description="ERCC4" evidence="16">
    <location>
        <begin position="484"/>
        <end position="585"/>
    </location>
</feature>
<dbReference type="CDD" id="cd20074">
    <property type="entry name" value="XPF_nuclease_Mus81"/>
    <property type="match status" value="1"/>
</dbReference>
<keyword evidence="12 14" id="KW-0539">Nucleus</keyword>
<organism evidence="17 18">
    <name type="scientific">Tremella mesenterica</name>
    <name type="common">Jelly fungus</name>
    <dbReference type="NCBI Taxonomy" id="5217"/>
    <lineage>
        <taxon>Eukaryota</taxon>
        <taxon>Fungi</taxon>
        <taxon>Dikarya</taxon>
        <taxon>Basidiomycota</taxon>
        <taxon>Agaricomycotina</taxon>
        <taxon>Tremellomycetes</taxon>
        <taxon>Tremellales</taxon>
        <taxon>Tremellaceae</taxon>
        <taxon>Tremella</taxon>
    </lineage>
</organism>
<feature type="region of interest" description="Disordered" evidence="15">
    <location>
        <begin position="224"/>
        <end position="249"/>
    </location>
</feature>
<comment type="similarity">
    <text evidence="3 14">Belongs to the XPF family.</text>
</comment>
<evidence type="ECO:0000256" key="6">
    <source>
        <dbReference type="ARBA" id="ARBA00022759"/>
    </source>
</evidence>
<dbReference type="FunFam" id="1.10.10.10:FF:000307">
    <property type="entry name" value="Crossover junction endonuclease MUS81"/>
    <property type="match status" value="1"/>
</dbReference>
<dbReference type="OrthoDB" id="5963188at2759"/>
<dbReference type="InParanoid" id="A0A4Q1BSR2"/>
<keyword evidence="13" id="KW-0469">Meiosis</keyword>
<evidence type="ECO:0000256" key="3">
    <source>
        <dbReference type="ARBA" id="ARBA00010015"/>
    </source>
</evidence>
<feature type="region of interest" description="Disordered" evidence="15">
    <location>
        <begin position="442"/>
        <end position="462"/>
    </location>
</feature>
<dbReference type="GO" id="GO:0048257">
    <property type="term" value="F:3'-flap endonuclease activity"/>
    <property type="evidence" value="ECO:0007669"/>
    <property type="project" value="TreeGrafter"/>
</dbReference>
<comment type="cofactor">
    <cofactor evidence="1 14">
        <name>Mg(2+)</name>
        <dbReference type="ChEBI" id="CHEBI:18420"/>
    </cofactor>
</comment>
<evidence type="ECO:0000256" key="12">
    <source>
        <dbReference type="ARBA" id="ARBA00023242"/>
    </source>
</evidence>
<dbReference type="AlphaFoldDB" id="A0A4Q1BSR2"/>
<dbReference type="Proteomes" id="UP000289152">
    <property type="component" value="Unassembled WGS sequence"/>
</dbReference>
<comment type="subcellular location">
    <subcellularLocation>
        <location evidence="2 14">Nucleus</location>
    </subcellularLocation>
</comment>
<evidence type="ECO:0000256" key="10">
    <source>
        <dbReference type="ARBA" id="ARBA00023172"/>
    </source>
</evidence>
<name>A0A4Q1BSR2_TREME</name>
<protein>
    <recommendedName>
        <fullName evidence="14">Crossover junction endonuclease MUS81</fullName>
        <ecNumber evidence="14">3.1.22.-</ecNumber>
    </recommendedName>
</protein>
<dbReference type="VEuPathDB" id="FungiDB:TREMEDRAFT_45770"/>
<keyword evidence="5 14" id="KW-0479">Metal-binding</keyword>
<feature type="region of interest" description="Disordered" evidence="15">
    <location>
        <begin position="63"/>
        <end position="107"/>
    </location>
</feature>
<dbReference type="InterPro" id="IPR033309">
    <property type="entry name" value="Mus81"/>
</dbReference>
<dbReference type="STRING" id="5217.A0A4Q1BSR2"/>
<keyword evidence="9 14" id="KW-0460">Magnesium</keyword>
<dbReference type="GO" id="GO:0006308">
    <property type="term" value="P:DNA catabolic process"/>
    <property type="evidence" value="ECO:0007669"/>
    <property type="project" value="UniProtKB-UniRule"/>
</dbReference>
<dbReference type="GO" id="GO:0048476">
    <property type="term" value="C:Holliday junction resolvase complex"/>
    <property type="evidence" value="ECO:0007669"/>
    <property type="project" value="UniProtKB-UniRule"/>
</dbReference>
<dbReference type="GO" id="GO:0008821">
    <property type="term" value="F:crossover junction DNA endonuclease activity"/>
    <property type="evidence" value="ECO:0007669"/>
    <property type="project" value="UniProtKB-UniRule"/>
</dbReference>
<evidence type="ECO:0000256" key="14">
    <source>
        <dbReference type="RuleBase" id="RU369042"/>
    </source>
</evidence>
<evidence type="ECO:0000256" key="5">
    <source>
        <dbReference type="ARBA" id="ARBA00022723"/>
    </source>
</evidence>
<dbReference type="InterPro" id="IPR011335">
    <property type="entry name" value="Restrct_endonuc-II-like"/>
</dbReference>
<dbReference type="Gene3D" id="1.10.150.670">
    <property type="entry name" value="Crossover junction endonuclease EME1, DNA-binding domain"/>
    <property type="match status" value="1"/>
</dbReference>
<keyword evidence="8 14" id="KW-0378">Hydrolase</keyword>
<evidence type="ECO:0000256" key="4">
    <source>
        <dbReference type="ARBA" id="ARBA00022722"/>
    </source>
</evidence>
<dbReference type="Gene3D" id="3.40.50.10130">
    <property type="match status" value="1"/>
</dbReference>
<evidence type="ECO:0000313" key="17">
    <source>
        <dbReference type="EMBL" id="RXK41085.1"/>
    </source>
</evidence>
<evidence type="ECO:0000256" key="1">
    <source>
        <dbReference type="ARBA" id="ARBA00001946"/>
    </source>
</evidence>
<dbReference type="Gene3D" id="1.10.150.110">
    <property type="entry name" value="DNA polymerase beta, N-terminal domain-like"/>
    <property type="match status" value="1"/>
</dbReference>
<dbReference type="InterPro" id="IPR047416">
    <property type="entry name" value="XPF_nuclease_Mus81"/>
</dbReference>
<dbReference type="InterPro" id="IPR047417">
    <property type="entry name" value="WHD_MUS81"/>
</dbReference>
<dbReference type="Pfam" id="PF02732">
    <property type="entry name" value="ERCC4"/>
    <property type="match status" value="1"/>
</dbReference>
<proteinExistence type="inferred from homology"/>
<keyword evidence="6 14" id="KW-0255">Endonuclease</keyword>
<dbReference type="InterPro" id="IPR006166">
    <property type="entry name" value="ERCC4_domain"/>
</dbReference>
<dbReference type="SUPFAM" id="SSF52980">
    <property type="entry name" value="Restriction endonuclease-like"/>
    <property type="match status" value="1"/>
</dbReference>
<evidence type="ECO:0000256" key="2">
    <source>
        <dbReference type="ARBA" id="ARBA00004123"/>
    </source>
</evidence>
<keyword evidence="4 14" id="KW-0540">Nuclease</keyword>
<comment type="caution">
    <text evidence="17">The sequence shown here is derived from an EMBL/GenBank/DDBJ whole genome shotgun (WGS) entry which is preliminary data.</text>
</comment>